<dbReference type="RefSeq" id="WP_242012087.1">
    <property type="nucleotide sequence ID" value="NZ_BJYG01000043.1"/>
</dbReference>
<reference evidence="2 3" key="1">
    <citation type="submission" date="2019-07" db="EMBL/GenBank/DDBJ databases">
        <title>Whole genome shotgun sequence of Acetobacter oeni NBRC 105207.</title>
        <authorList>
            <person name="Hosoyama A."/>
            <person name="Uohara A."/>
            <person name="Ohji S."/>
            <person name="Ichikawa N."/>
        </authorList>
    </citation>
    <scope>NUCLEOTIDE SEQUENCE [LARGE SCALE GENOMIC DNA]</scope>
    <source>
        <strain evidence="2 3">NBRC 105207</strain>
    </source>
</reference>
<dbReference type="AlphaFoldDB" id="A0A511XNE7"/>
<evidence type="ECO:0000259" key="1">
    <source>
        <dbReference type="Pfam" id="PF01850"/>
    </source>
</evidence>
<name>A0A511XNE7_9PROT</name>
<sequence length="65" mass="7245">MDDAEGLCISDVVLYEFLYGAEKSREPAKIRREAEHFAARPVVLPFDDEAAVHTAEIRAVPESRG</sequence>
<dbReference type="CDD" id="cd09881">
    <property type="entry name" value="PIN_VapC4-5_FitB-like"/>
    <property type="match status" value="1"/>
</dbReference>
<keyword evidence="3" id="KW-1185">Reference proteome</keyword>
<dbReference type="Gene3D" id="3.40.50.1010">
    <property type="entry name" value="5'-nuclease"/>
    <property type="match status" value="1"/>
</dbReference>
<dbReference type="Proteomes" id="UP000321746">
    <property type="component" value="Unassembled WGS sequence"/>
</dbReference>
<evidence type="ECO:0000313" key="2">
    <source>
        <dbReference type="EMBL" id="GEN64467.1"/>
    </source>
</evidence>
<dbReference type="InterPro" id="IPR029060">
    <property type="entry name" value="PIN-like_dom_sf"/>
</dbReference>
<comment type="caution">
    <text evidence="2">The sequence shown here is derived from an EMBL/GenBank/DDBJ whole genome shotgun (WGS) entry which is preliminary data.</text>
</comment>
<dbReference type="SUPFAM" id="SSF88723">
    <property type="entry name" value="PIN domain-like"/>
    <property type="match status" value="1"/>
</dbReference>
<organism evidence="2 3">
    <name type="scientific">Acetobacter oeni</name>
    <dbReference type="NCBI Taxonomy" id="304077"/>
    <lineage>
        <taxon>Bacteria</taxon>
        <taxon>Pseudomonadati</taxon>
        <taxon>Pseudomonadota</taxon>
        <taxon>Alphaproteobacteria</taxon>
        <taxon>Acetobacterales</taxon>
        <taxon>Acetobacteraceae</taxon>
        <taxon>Acetobacter</taxon>
    </lineage>
</organism>
<gene>
    <name evidence="2" type="ORF">AOE01nite_26910</name>
</gene>
<protein>
    <recommendedName>
        <fullName evidence="1">PIN domain-containing protein</fullName>
    </recommendedName>
</protein>
<dbReference type="EMBL" id="BJYG01000043">
    <property type="protein sequence ID" value="GEN64467.1"/>
    <property type="molecule type" value="Genomic_DNA"/>
</dbReference>
<feature type="domain" description="PIN" evidence="1">
    <location>
        <begin position="3"/>
        <end position="59"/>
    </location>
</feature>
<evidence type="ECO:0000313" key="3">
    <source>
        <dbReference type="Proteomes" id="UP000321746"/>
    </source>
</evidence>
<dbReference type="InterPro" id="IPR002716">
    <property type="entry name" value="PIN_dom"/>
</dbReference>
<dbReference type="Pfam" id="PF01850">
    <property type="entry name" value="PIN"/>
    <property type="match status" value="1"/>
</dbReference>
<proteinExistence type="predicted"/>
<accession>A0A511XNE7</accession>